<accession>A0A6F8PSU2</accession>
<feature type="active site" description="Tele-phosphohistidine intermediate" evidence="2">
    <location>
        <position position="11"/>
    </location>
</feature>
<keyword evidence="6" id="KW-1185">Reference proteome</keyword>
<dbReference type="Gene3D" id="3.40.50.1240">
    <property type="entry name" value="Phosphoglycerate mutase-like"/>
    <property type="match status" value="1"/>
</dbReference>
<dbReference type="SUPFAM" id="SSF53254">
    <property type="entry name" value="Phosphoglycerate mutase-like"/>
    <property type="match status" value="1"/>
</dbReference>
<gene>
    <name evidence="5" type="ORF">THMIRHAS_05290</name>
</gene>
<organism evidence="5 6">
    <name type="scientific">Thiosulfatimonas sediminis</name>
    <dbReference type="NCBI Taxonomy" id="2675054"/>
    <lineage>
        <taxon>Bacteria</taxon>
        <taxon>Pseudomonadati</taxon>
        <taxon>Pseudomonadota</taxon>
        <taxon>Gammaproteobacteria</taxon>
        <taxon>Thiotrichales</taxon>
        <taxon>Piscirickettsiaceae</taxon>
        <taxon>Thiosulfatimonas</taxon>
    </lineage>
</organism>
<feature type="site" description="Transition state stabilizer" evidence="4">
    <location>
        <position position="175"/>
    </location>
</feature>
<dbReference type="GO" id="GO:0005829">
    <property type="term" value="C:cytosol"/>
    <property type="evidence" value="ECO:0007669"/>
    <property type="project" value="TreeGrafter"/>
</dbReference>
<reference evidence="6" key="1">
    <citation type="submission" date="2019-11" db="EMBL/GenBank/DDBJ databases">
        <title>Isolation and characterization of two novel species in the genus Thiomicrorhabdus.</title>
        <authorList>
            <person name="Mochizuki J."/>
            <person name="Kojima H."/>
            <person name="Fukui M."/>
        </authorList>
    </citation>
    <scope>NUCLEOTIDE SEQUENCE [LARGE SCALE GENOMIC DNA]</scope>
    <source>
        <strain evidence="6">aks77</strain>
    </source>
</reference>
<dbReference type="InterPro" id="IPR013078">
    <property type="entry name" value="His_Pase_superF_clade-1"/>
</dbReference>
<evidence type="ECO:0000313" key="6">
    <source>
        <dbReference type="Proteomes" id="UP000501726"/>
    </source>
</evidence>
<evidence type="ECO:0000256" key="2">
    <source>
        <dbReference type="PIRSR" id="PIRSR613078-1"/>
    </source>
</evidence>
<dbReference type="Pfam" id="PF00300">
    <property type="entry name" value="His_Phos_1"/>
    <property type="match status" value="1"/>
</dbReference>
<dbReference type="RefSeq" id="WP_173270521.1">
    <property type="nucleotide sequence ID" value="NZ_AP021889.1"/>
</dbReference>
<evidence type="ECO:0000313" key="5">
    <source>
        <dbReference type="EMBL" id="BBP45156.1"/>
    </source>
</evidence>
<evidence type="ECO:0000256" key="4">
    <source>
        <dbReference type="PIRSR" id="PIRSR613078-3"/>
    </source>
</evidence>
<dbReference type="GO" id="GO:0045820">
    <property type="term" value="P:negative regulation of glycolytic process"/>
    <property type="evidence" value="ECO:0007669"/>
    <property type="project" value="TreeGrafter"/>
</dbReference>
<evidence type="ECO:0008006" key="7">
    <source>
        <dbReference type="Google" id="ProtNLM"/>
    </source>
</evidence>
<dbReference type="GO" id="GO:0004331">
    <property type="term" value="F:fructose-2,6-bisphosphate 2-phosphatase activity"/>
    <property type="evidence" value="ECO:0007669"/>
    <property type="project" value="TreeGrafter"/>
</dbReference>
<dbReference type="PANTHER" id="PTHR46517:SF1">
    <property type="entry name" value="FRUCTOSE-2,6-BISPHOSPHATASE TIGAR"/>
    <property type="match status" value="1"/>
</dbReference>
<evidence type="ECO:0000256" key="3">
    <source>
        <dbReference type="PIRSR" id="PIRSR613078-2"/>
    </source>
</evidence>
<dbReference type="InterPro" id="IPR051695">
    <property type="entry name" value="Phosphoglycerate_Mutase"/>
</dbReference>
<keyword evidence="1" id="KW-0378">Hydrolase</keyword>
<name>A0A6F8PSU2_9GAMM</name>
<dbReference type="KEGG" id="tse:THMIRHAS_05290"/>
<dbReference type="InterPro" id="IPR029033">
    <property type="entry name" value="His_PPase_superfam"/>
</dbReference>
<dbReference type="AlphaFoldDB" id="A0A6F8PSU2"/>
<evidence type="ECO:0000256" key="1">
    <source>
        <dbReference type="ARBA" id="ARBA00022801"/>
    </source>
</evidence>
<sequence>MKRCYLAFLRHAHYYQAEQVPSAHQPHGLTEQGIEACQQAAETLQKLIEHQNWTLYPNIYSANLLRAWQTANEIEHHLPWPCQISSTAQLNERSVGSLANLTLSEIEGVIEQDPRFSPLPPHWKSNSDFCLPVDGAESLMQSGTRVSQFIQQTLNQVLAQSSQSDRPQLIIMIGHGASFRHAAYQLGILEKAEIGRYSMHYAQPMVFECRQEQHAMAIDLIAGKWKVRQEVERPD</sequence>
<dbReference type="GO" id="GO:0043456">
    <property type="term" value="P:regulation of pentose-phosphate shunt"/>
    <property type="evidence" value="ECO:0007669"/>
    <property type="project" value="TreeGrafter"/>
</dbReference>
<feature type="binding site" evidence="3">
    <location>
        <position position="66"/>
    </location>
    <ligand>
        <name>substrate</name>
    </ligand>
</feature>
<dbReference type="PANTHER" id="PTHR46517">
    <property type="entry name" value="FRUCTOSE-2,6-BISPHOSPHATASE TIGAR"/>
    <property type="match status" value="1"/>
</dbReference>
<dbReference type="Proteomes" id="UP000501726">
    <property type="component" value="Chromosome"/>
</dbReference>
<protein>
    <recommendedName>
        <fullName evidence="7">Phosphoglycerate mutase</fullName>
    </recommendedName>
</protein>
<proteinExistence type="predicted"/>
<feature type="active site" description="Proton donor/acceptor" evidence="2">
    <location>
        <position position="92"/>
    </location>
</feature>
<dbReference type="EMBL" id="AP021889">
    <property type="protein sequence ID" value="BBP45156.1"/>
    <property type="molecule type" value="Genomic_DNA"/>
</dbReference>